<dbReference type="InterPro" id="IPR007791">
    <property type="entry name" value="DjlA_N"/>
</dbReference>
<evidence type="ECO:0000313" key="2">
    <source>
        <dbReference type="EMBL" id="KYF60303.1"/>
    </source>
</evidence>
<dbReference type="AlphaFoldDB" id="A0A150PXP0"/>
<dbReference type="Proteomes" id="UP000075604">
    <property type="component" value="Unassembled WGS sequence"/>
</dbReference>
<name>A0A150PXP0_SORCE</name>
<dbReference type="EMBL" id="JELX01000980">
    <property type="protein sequence ID" value="KYF60303.1"/>
    <property type="molecule type" value="Genomic_DNA"/>
</dbReference>
<evidence type="ECO:0000313" key="3">
    <source>
        <dbReference type="Proteomes" id="UP000075604"/>
    </source>
</evidence>
<feature type="domain" description="Co-chaperone DjlA N-terminal" evidence="1">
    <location>
        <begin position="2"/>
        <end position="48"/>
    </location>
</feature>
<comment type="caution">
    <text evidence="2">The sequence shown here is derived from an EMBL/GenBank/DDBJ whole genome shotgun (WGS) entry which is preliminary data.</text>
</comment>
<gene>
    <name evidence="2" type="ORF">BE04_47300</name>
</gene>
<reference evidence="2 3" key="1">
    <citation type="submission" date="2014-02" db="EMBL/GenBank/DDBJ databases">
        <title>The small core and large imbalanced accessory genome model reveals a collaborative survival strategy of Sorangium cellulosum strains in nature.</title>
        <authorList>
            <person name="Han K."/>
            <person name="Peng R."/>
            <person name="Blom J."/>
            <person name="Li Y.-Z."/>
        </authorList>
    </citation>
    <scope>NUCLEOTIDE SEQUENCE [LARGE SCALE GENOMIC DNA]</scope>
    <source>
        <strain evidence="2 3">So0157-18</strain>
    </source>
</reference>
<organism evidence="2 3">
    <name type="scientific">Sorangium cellulosum</name>
    <name type="common">Polyangium cellulosum</name>
    <dbReference type="NCBI Taxonomy" id="56"/>
    <lineage>
        <taxon>Bacteria</taxon>
        <taxon>Pseudomonadati</taxon>
        <taxon>Myxococcota</taxon>
        <taxon>Polyangia</taxon>
        <taxon>Polyangiales</taxon>
        <taxon>Polyangiaceae</taxon>
        <taxon>Sorangium</taxon>
    </lineage>
</organism>
<dbReference type="Pfam" id="PF05099">
    <property type="entry name" value="TerB"/>
    <property type="match status" value="1"/>
</dbReference>
<protein>
    <recommendedName>
        <fullName evidence="1">Co-chaperone DjlA N-terminal domain-containing protein</fullName>
    </recommendedName>
</protein>
<proteinExistence type="predicted"/>
<sequence>MQEQSMAIVKSLVSVAWADGEFHDAEREMVEGLIAAFEANEDQAKEIRAYAAERRTLDDVPLGELGGEDRRALLQHAVLLTFVDGEQHEAEKQYIAALREKLEIPEAESEPIIQAAEARARRLLTLL</sequence>
<accession>A0A150PXP0</accession>
<dbReference type="InterPro" id="IPR029024">
    <property type="entry name" value="TerB-like"/>
</dbReference>
<dbReference type="SUPFAM" id="SSF158682">
    <property type="entry name" value="TerB-like"/>
    <property type="match status" value="1"/>
</dbReference>
<evidence type="ECO:0000259" key="1">
    <source>
        <dbReference type="Pfam" id="PF05099"/>
    </source>
</evidence>
<dbReference type="Gene3D" id="1.10.3680.10">
    <property type="entry name" value="TerB-like"/>
    <property type="match status" value="1"/>
</dbReference>